<dbReference type="Proteomes" id="UP000265520">
    <property type="component" value="Unassembled WGS sequence"/>
</dbReference>
<comment type="caution">
    <text evidence="1">The sequence shown here is derived from an EMBL/GenBank/DDBJ whole genome shotgun (WGS) entry which is preliminary data.</text>
</comment>
<organism evidence="1 2">
    <name type="scientific">Trifolium medium</name>
    <dbReference type="NCBI Taxonomy" id="97028"/>
    <lineage>
        <taxon>Eukaryota</taxon>
        <taxon>Viridiplantae</taxon>
        <taxon>Streptophyta</taxon>
        <taxon>Embryophyta</taxon>
        <taxon>Tracheophyta</taxon>
        <taxon>Spermatophyta</taxon>
        <taxon>Magnoliopsida</taxon>
        <taxon>eudicotyledons</taxon>
        <taxon>Gunneridae</taxon>
        <taxon>Pentapetalae</taxon>
        <taxon>rosids</taxon>
        <taxon>fabids</taxon>
        <taxon>Fabales</taxon>
        <taxon>Fabaceae</taxon>
        <taxon>Papilionoideae</taxon>
        <taxon>50 kb inversion clade</taxon>
        <taxon>NPAAA clade</taxon>
        <taxon>Hologalegina</taxon>
        <taxon>IRL clade</taxon>
        <taxon>Trifolieae</taxon>
        <taxon>Trifolium</taxon>
    </lineage>
</organism>
<reference evidence="1 2" key="1">
    <citation type="journal article" date="2018" name="Front. Plant Sci.">
        <title>Red Clover (Trifolium pratense) and Zigzag Clover (T. medium) - A Picture of Genomic Similarities and Differences.</title>
        <authorList>
            <person name="Dluhosova J."/>
            <person name="Istvanek J."/>
            <person name="Nedelnik J."/>
            <person name="Repkova J."/>
        </authorList>
    </citation>
    <scope>NUCLEOTIDE SEQUENCE [LARGE SCALE GENOMIC DNA]</scope>
    <source>
        <strain evidence="2">cv. 10/8</strain>
        <tissue evidence="1">Leaf</tissue>
    </source>
</reference>
<evidence type="ECO:0000313" key="2">
    <source>
        <dbReference type="Proteomes" id="UP000265520"/>
    </source>
</evidence>
<keyword evidence="2" id="KW-1185">Reference proteome</keyword>
<dbReference type="EMBL" id="LXQA010592877">
    <property type="protein sequence ID" value="MCI61054.1"/>
    <property type="molecule type" value="Genomic_DNA"/>
</dbReference>
<feature type="non-terminal residue" evidence="1">
    <location>
        <position position="40"/>
    </location>
</feature>
<sequence length="40" mass="4560">MASTHPSLFLKCTLTEQEESAVDKDQLEKIRLNHNVGFKT</sequence>
<protein>
    <submittedName>
        <fullName evidence="1">SNF2 family amino-terminal protein</fullName>
    </submittedName>
</protein>
<proteinExistence type="predicted"/>
<accession>A0A392TKC5</accession>
<dbReference type="AlphaFoldDB" id="A0A392TKC5"/>
<name>A0A392TKC5_9FABA</name>
<evidence type="ECO:0000313" key="1">
    <source>
        <dbReference type="EMBL" id="MCI61054.1"/>
    </source>
</evidence>